<reference evidence="6 7" key="1">
    <citation type="submission" date="2016-04" db="EMBL/GenBank/DDBJ databases">
        <title>Complete genome sequence and analysis of deep-sea sediment isolate, Amycolatopsis sp. WP1.</title>
        <authorList>
            <person name="Wang H."/>
            <person name="Chen S."/>
            <person name="Wu Q."/>
        </authorList>
    </citation>
    <scope>NUCLEOTIDE SEQUENCE [LARGE SCALE GENOMIC DNA]</scope>
    <source>
        <strain evidence="6 7">WP1</strain>
    </source>
</reference>
<dbReference type="PANTHER" id="PTHR37817:SF1">
    <property type="entry name" value="N-ACETYLTRANSFERASE EIS"/>
    <property type="match status" value="1"/>
</dbReference>
<proteinExistence type="inferred from homology"/>
<evidence type="ECO:0000313" key="7">
    <source>
        <dbReference type="Proteomes" id="UP000250434"/>
    </source>
</evidence>
<name>A0A344L4I2_9PSEU</name>
<dbReference type="InterPro" id="IPR022902">
    <property type="entry name" value="NAcTrfase_Eis"/>
</dbReference>
<comment type="similarity">
    <text evidence="1 4">Belongs to the acetyltransferase Eis family.</text>
</comment>
<dbReference type="HAMAP" id="MF_01812">
    <property type="entry name" value="Eis"/>
    <property type="match status" value="1"/>
</dbReference>
<dbReference type="PANTHER" id="PTHR37817">
    <property type="entry name" value="N-ACETYLTRANSFERASE EIS"/>
    <property type="match status" value="1"/>
</dbReference>
<gene>
    <name evidence="6" type="ORF">A4R43_10700</name>
</gene>
<evidence type="ECO:0000256" key="2">
    <source>
        <dbReference type="ARBA" id="ARBA00022679"/>
    </source>
</evidence>
<comment type="subunit">
    <text evidence="4">Homohexamer; trimer of dimers.</text>
</comment>
<dbReference type="NCBIfam" id="NF002367">
    <property type="entry name" value="PRK01346.1-4"/>
    <property type="match status" value="1"/>
</dbReference>
<dbReference type="InterPro" id="IPR025559">
    <property type="entry name" value="Eis_dom"/>
</dbReference>
<dbReference type="EMBL" id="CP015163">
    <property type="protein sequence ID" value="AXB42956.1"/>
    <property type="molecule type" value="Genomic_DNA"/>
</dbReference>
<dbReference type="RefSeq" id="WP_113692205.1">
    <property type="nucleotide sequence ID" value="NZ_CP015163.1"/>
</dbReference>
<feature type="active site" description="Proton acceptor; via carboxylate" evidence="4">
    <location>
        <position position="405"/>
    </location>
</feature>
<dbReference type="InterPro" id="IPR051554">
    <property type="entry name" value="Acetyltransferase_Eis"/>
</dbReference>
<dbReference type="InterPro" id="IPR036527">
    <property type="entry name" value="SCP2_sterol-bd_dom_sf"/>
</dbReference>
<keyword evidence="2 4" id="KW-0808">Transferase</keyword>
<organism evidence="6 7">
    <name type="scientific">Amycolatopsis albispora</name>
    <dbReference type="NCBI Taxonomy" id="1804986"/>
    <lineage>
        <taxon>Bacteria</taxon>
        <taxon>Bacillati</taxon>
        <taxon>Actinomycetota</taxon>
        <taxon>Actinomycetes</taxon>
        <taxon>Pseudonocardiales</taxon>
        <taxon>Pseudonocardiaceae</taxon>
        <taxon>Amycolatopsis</taxon>
    </lineage>
</organism>
<dbReference type="PROSITE" id="PS51186">
    <property type="entry name" value="GNAT"/>
    <property type="match status" value="1"/>
</dbReference>
<dbReference type="OrthoDB" id="8399956at2"/>
<evidence type="ECO:0000256" key="4">
    <source>
        <dbReference type="HAMAP-Rule" id="MF_01812"/>
    </source>
</evidence>
<dbReference type="AlphaFoldDB" id="A0A344L4I2"/>
<feature type="active site" description="Proton donor" evidence="4">
    <location>
        <position position="127"/>
    </location>
</feature>
<dbReference type="GO" id="GO:0034069">
    <property type="term" value="F:aminoglycoside N-acetyltransferase activity"/>
    <property type="evidence" value="ECO:0007669"/>
    <property type="project" value="TreeGrafter"/>
</dbReference>
<dbReference type="Gene3D" id="3.30.1050.10">
    <property type="entry name" value="SCP2 sterol-binding domain"/>
    <property type="match status" value="1"/>
</dbReference>
<dbReference type="SUPFAM" id="SSF55718">
    <property type="entry name" value="SCP-like"/>
    <property type="match status" value="1"/>
</dbReference>
<accession>A0A344L4I2</accession>
<dbReference type="Pfam" id="PF17668">
    <property type="entry name" value="Acetyltransf_17"/>
    <property type="match status" value="1"/>
</dbReference>
<evidence type="ECO:0000259" key="5">
    <source>
        <dbReference type="PROSITE" id="PS51186"/>
    </source>
</evidence>
<dbReference type="GO" id="GO:0030649">
    <property type="term" value="P:aminoglycoside antibiotic catabolic process"/>
    <property type="evidence" value="ECO:0007669"/>
    <property type="project" value="TreeGrafter"/>
</dbReference>
<dbReference type="InterPro" id="IPR041380">
    <property type="entry name" value="Acetyltransf_17"/>
</dbReference>
<evidence type="ECO:0000313" key="6">
    <source>
        <dbReference type="EMBL" id="AXB42956.1"/>
    </source>
</evidence>
<sequence>MTDHTPRVLGEDEVRAAQRLFRAALHLGPSSDEEWARTGARTQQPGRTLGVFGAGDDRPIGTARSMDLELTVPGGRRVPFAAVTGVAVRPDRTRRGVLSELMRTQFDDFAARGVPIAGLYATEGRIYGRFGYGVTTLARSYTVDTRRAALRPEVPRGGEIELLDLDEAIERLPGLYAGLPAHGPGHLTRSEHWWAGCEAGFRRGDKPVVTVVHHGENGPDGFAVYSADRIFDSESVLRLDMLHAANDTAHGALWRYLTGVDLVDQISASYRPLGDPARLMFEDPRSCQTTGEPDELWLRLVDVPAALSARGYGPGSLVLEVTDPVLPSNAGRYLIDGGSDGTVTRTERPAQLRIGVTELAMLYLGTWRAEALATAGRLEAIDATAPAVADDLFGTRSAPWCGTFF</sequence>
<dbReference type="SUPFAM" id="SSF55729">
    <property type="entry name" value="Acyl-CoA N-acyltransferases (Nat)"/>
    <property type="match status" value="1"/>
</dbReference>
<keyword evidence="3 4" id="KW-0012">Acyltransferase</keyword>
<evidence type="ECO:0000256" key="3">
    <source>
        <dbReference type="ARBA" id="ARBA00023315"/>
    </source>
</evidence>
<dbReference type="InterPro" id="IPR016181">
    <property type="entry name" value="Acyl_CoA_acyltransferase"/>
</dbReference>
<feature type="binding site" evidence="4">
    <location>
        <begin position="122"/>
        <end position="123"/>
    </location>
    <ligand>
        <name>acetyl-CoA</name>
        <dbReference type="ChEBI" id="CHEBI:57288"/>
    </ligand>
</feature>
<dbReference type="Pfam" id="PF13530">
    <property type="entry name" value="SCP2_2"/>
    <property type="match status" value="1"/>
</dbReference>
<dbReference type="KEGG" id="aab:A4R43_10700"/>
<evidence type="ECO:0000256" key="1">
    <source>
        <dbReference type="ARBA" id="ARBA00009213"/>
    </source>
</evidence>
<feature type="binding site" evidence="4">
    <location>
        <begin position="94"/>
        <end position="99"/>
    </location>
    <ligand>
        <name>acetyl-CoA</name>
        <dbReference type="ChEBI" id="CHEBI:57288"/>
    </ligand>
</feature>
<dbReference type="Gene3D" id="3.40.630.30">
    <property type="match status" value="2"/>
</dbReference>
<keyword evidence="7" id="KW-1185">Reference proteome</keyword>
<dbReference type="Proteomes" id="UP000250434">
    <property type="component" value="Chromosome"/>
</dbReference>
<protein>
    <submittedName>
        <fullName evidence="6">Acetyltransferase</fullName>
    </submittedName>
</protein>
<feature type="domain" description="N-acetyltransferase" evidence="5">
    <location>
        <begin position="4"/>
        <end position="157"/>
    </location>
</feature>
<dbReference type="Pfam" id="PF13527">
    <property type="entry name" value="Acetyltransf_9"/>
    <property type="match status" value="1"/>
</dbReference>
<feature type="binding site" evidence="4">
    <location>
        <begin position="86"/>
        <end position="88"/>
    </location>
    <ligand>
        <name>acetyl-CoA</name>
        <dbReference type="ChEBI" id="CHEBI:57288"/>
    </ligand>
</feature>
<dbReference type="InterPro" id="IPR000182">
    <property type="entry name" value="GNAT_dom"/>
</dbReference>